<name>A0A6A6G5B1_9PEZI</name>
<keyword evidence="2" id="KW-1185">Reference proteome</keyword>
<evidence type="ECO:0000313" key="1">
    <source>
        <dbReference type="EMBL" id="KAF2220912.1"/>
    </source>
</evidence>
<reference evidence="2" key="1">
    <citation type="journal article" date="2020" name="Stud. Mycol.">
        <title>101 Dothideomycetes genomes: A test case for predicting lifestyles and emergence of pathogens.</title>
        <authorList>
            <person name="Haridas S."/>
            <person name="Albert R."/>
            <person name="Binder M."/>
            <person name="Bloem J."/>
            <person name="LaButti K."/>
            <person name="Salamov A."/>
            <person name="Andreopoulos B."/>
            <person name="Baker S."/>
            <person name="Barry K."/>
            <person name="Bills G."/>
            <person name="Bluhm B."/>
            <person name="Cannon C."/>
            <person name="Castanera R."/>
            <person name="Culley D."/>
            <person name="Daum C."/>
            <person name="Ezra D."/>
            <person name="Gonzalez J."/>
            <person name="Henrissat B."/>
            <person name="Kuo A."/>
            <person name="Liang C."/>
            <person name="Lipzen A."/>
            <person name="Lutzoni F."/>
            <person name="Magnuson J."/>
            <person name="Mondo S."/>
            <person name="Nolan M."/>
            <person name="Ohm R."/>
            <person name="Pangilinan J."/>
            <person name="Park H.-J."/>
            <person name="Ramirez L."/>
            <person name="Alfaro M."/>
            <person name="Sun H."/>
            <person name="Tritt A."/>
            <person name="Yoshinaga Y."/>
            <person name="Zwiers L.-H."/>
            <person name="Turgeon B."/>
            <person name="Goodwin S."/>
            <person name="Spatafora J."/>
            <person name="Crous P."/>
            <person name="Grigoriev I."/>
        </authorList>
    </citation>
    <scope>NUCLEOTIDE SEQUENCE [LARGE SCALE GENOMIC DNA]</scope>
    <source>
        <strain evidence="2">CECT 20119</strain>
    </source>
</reference>
<dbReference type="AlphaFoldDB" id="A0A6A6G5B1"/>
<sequence length="160" mass="17362">MRHGITALCVKPGTRLAGTCRTRMNQFYRGISSDHKLVSHSLSALCAMGPWATGGEPGRPSCMVCHGSSQATRIVPRTLTPCLHHGVGHNRGYLALANHDLKSIRSLFANSHGTCHYKDCDRQVAPCLLCRLSNDNVVVSLQPHSASMVRFPCGSHIVSF</sequence>
<protein>
    <submittedName>
        <fullName evidence="1">Uncharacterized protein</fullName>
    </submittedName>
</protein>
<dbReference type="EMBL" id="ML992511">
    <property type="protein sequence ID" value="KAF2220912.1"/>
    <property type="molecule type" value="Genomic_DNA"/>
</dbReference>
<proteinExistence type="predicted"/>
<gene>
    <name evidence="1" type="ORF">BDZ85DRAFT_21536</name>
</gene>
<organism evidence="1 2">
    <name type="scientific">Elsinoe ampelina</name>
    <dbReference type="NCBI Taxonomy" id="302913"/>
    <lineage>
        <taxon>Eukaryota</taxon>
        <taxon>Fungi</taxon>
        <taxon>Dikarya</taxon>
        <taxon>Ascomycota</taxon>
        <taxon>Pezizomycotina</taxon>
        <taxon>Dothideomycetes</taxon>
        <taxon>Dothideomycetidae</taxon>
        <taxon>Myriangiales</taxon>
        <taxon>Elsinoaceae</taxon>
        <taxon>Elsinoe</taxon>
    </lineage>
</organism>
<dbReference type="Proteomes" id="UP000799538">
    <property type="component" value="Unassembled WGS sequence"/>
</dbReference>
<accession>A0A6A6G5B1</accession>
<evidence type="ECO:0000313" key="2">
    <source>
        <dbReference type="Proteomes" id="UP000799538"/>
    </source>
</evidence>
<dbReference type="OrthoDB" id="10389694at2759"/>